<keyword evidence="3" id="KW-1185">Reference proteome</keyword>
<reference evidence="2" key="1">
    <citation type="journal article" date="2023" name="Mol. Phylogenet. Evol.">
        <title>Genome-scale phylogeny and comparative genomics of the fungal order Sordariales.</title>
        <authorList>
            <person name="Hensen N."/>
            <person name="Bonometti L."/>
            <person name="Westerberg I."/>
            <person name="Brannstrom I.O."/>
            <person name="Guillou S."/>
            <person name="Cros-Aarteil S."/>
            <person name="Calhoun S."/>
            <person name="Haridas S."/>
            <person name="Kuo A."/>
            <person name="Mondo S."/>
            <person name="Pangilinan J."/>
            <person name="Riley R."/>
            <person name="LaButti K."/>
            <person name="Andreopoulos B."/>
            <person name="Lipzen A."/>
            <person name="Chen C."/>
            <person name="Yan M."/>
            <person name="Daum C."/>
            <person name="Ng V."/>
            <person name="Clum A."/>
            <person name="Steindorff A."/>
            <person name="Ohm R.A."/>
            <person name="Martin F."/>
            <person name="Silar P."/>
            <person name="Natvig D.O."/>
            <person name="Lalanne C."/>
            <person name="Gautier V."/>
            <person name="Ament-Velasquez S.L."/>
            <person name="Kruys A."/>
            <person name="Hutchinson M.I."/>
            <person name="Powell A.J."/>
            <person name="Barry K."/>
            <person name="Miller A.N."/>
            <person name="Grigoriev I.V."/>
            <person name="Debuchy R."/>
            <person name="Gladieux P."/>
            <person name="Hiltunen Thoren M."/>
            <person name="Johannesson H."/>
        </authorList>
    </citation>
    <scope>NUCLEOTIDE SEQUENCE</scope>
    <source>
        <strain evidence="2">CBS 508.74</strain>
    </source>
</reference>
<proteinExistence type="predicted"/>
<name>A0AAN6T8V6_9PEZI</name>
<dbReference type="GeneID" id="89942217"/>
<reference evidence="2" key="2">
    <citation type="submission" date="2023-05" db="EMBL/GenBank/DDBJ databases">
        <authorList>
            <consortium name="Lawrence Berkeley National Laboratory"/>
            <person name="Steindorff A."/>
            <person name="Hensen N."/>
            <person name="Bonometti L."/>
            <person name="Westerberg I."/>
            <person name="Brannstrom I.O."/>
            <person name="Guillou S."/>
            <person name="Cros-Aarteil S."/>
            <person name="Calhoun S."/>
            <person name="Haridas S."/>
            <person name="Kuo A."/>
            <person name="Mondo S."/>
            <person name="Pangilinan J."/>
            <person name="Riley R."/>
            <person name="Labutti K."/>
            <person name="Andreopoulos B."/>
            <person name="Lipzen A."/>
            <person name="Chen C."/>
            <person name="Yanf M."/>
            <person name="Daum C."/>
            <person name="Ng V."/>
            <person name="Clum A."/>
            <person name="Ohm R."/>
            <person name="Martin F."/>
            <person name="Silar P."/>
            <person name="Natvig D."/>
            <person name="Lalanne C."/>
            <person name="Gautier V."/>
            <person name="Ament-Velasquez S.L."/>
            <person name="Kruys A."/>
            <person name="Hutchinson M.I."/>
            <person name="Powell A.J."/>
            <person name="Barry K."/>
            <person name="Miller A.N."/>
            <person name="Grigoriev I.V."/>
            <person name="Debuchy R."/>
            <person name="Gladieux P."/>
            <person name="Thoren M.H."/>
            <person name="Johannesson H."/>
        </authorList>
    </citation>
    <scope>NUCLEOTIDE SEQUENCE</scope>
    <source>
        <strain evidence="2">CBS 508.74</strain>
    </source>
</reference>
<dbReference type="RefSeq" id="XP_064666663.1">
    <property type="nucleotide sequence ID" value="XM_064818092.1"/>
</dbReference>
<gene>
    <name evidence="2" type="ORF">N656DRAFT_801215</name>
</gene>
<dbReference type="EMBL" id="MU853358">
    <property type="protein sequence ID" value="KAK4109093.1"/>
    <property type="molecule type" value="Genomic_DNA"/>
</dbReference>
<evidence type="ECO:0000313" key="3">
    <source>
        <dbReference type="Proteomes" id="UP001302812"/>
    </source>
</evidence>
<evidence type="ECO:0000256" key="1">
    <source>
        <dbReference type="SAM" id="MobiDB-lite"/>
    </source>
</evidence>
<evidence type="ECO:0000313" key="2">
    <source>
        <dbReference type="EMBL" id="KAK4109093.1"/>
    </source>
</evidence>
<sequence>MTTTMDNTPTAPAPHPPLYIEPTSSAGFDWVNHSNQCPRHSSPVPPTSPSPSSPSHSPSPTTTTTTTTNPCTCTSNLKTLNLILPPYSLPVSWLCGTCGATRSVLVILINQRVVEEWCCGSPALRAVYDQFGRIFLYWRDRDPAVSDLRDPGQVREAAERVWRAGGGELLGLGLGEGFGGGLEQFQLELGGGYHDHDDGHGGGTVMEGGVNLSGNLLGQVAPVRTIFGGVQVAGRGKGGVVEAVWKWSGRRQTRLSQSSVISEDSLDEELATTEQ</sequence>
<feature type="region of interest" description="Disordered" evidence="1">
    <location>
        <begin position="36"/>
        <end position="70"/>
    </location>
</feature>
<accession>A0AAN6T8V6</accession>
<feature type="compositionally biased region" description="Pro residues" evidence="1">
    <location>
        <begin position="43"/>
        <end position="52"/>
    </location>
</feature>
<dbReference type="Proteomes" id="UP001302812">
    <property type="component" value="Unassembled WGS sequence"/>
</dbReference>
<comment type="caution">
    <text evidence="2">The sequence shown here is derived from an EMBL/GenBank/DDBJ whole genome shotgun (WGS) entry which is preliminary data.</text>
</comment>
<organism evidence="2 3">
    <name type="scientific">Canariomyces notabilis</name>
    <dbReference type="NCBI Taxonomy" id="2074819"/>
    <lineage>
        <taxon>Eukaryota</taxon>
        <taxon>Fungi</taxon>
        <taxon>Dikarya</taxon>
        <taxon>Ascomycota</taxon>
        <taxon>Pezizomycotina</taxon>
        <taxon>Sordariomycetes</taxon>
        <taxon>Sordariomycetidae</taxon>
        <taxon>Sordariales</taxon>
        <taxon>Chaetomiaceae</taxon>
        <taxon>Canariomyces</taxon>
    </lineage>
</organism>
<protein>
    <submittedName>
        <fullName evidence="2">Uncharacterized protein</fullName>
    </submittedName>
</protein>
<feature type="compositionally biased region" description="Low complexity" evidence="1">
    <location>
        <begin position="53"/>
        <end position="70"/>
    </location>
</feature>
<dbReference type="AlphaFoldDB" id="A0AAN6T8V6"/>